<sequence>MNFKVAPGARSGSFTRLRLGALANRPEPLAPRRDSDKRESPRNDAVPPYKKRRLSAHHPALCPLATMRGVYRSSWYPLSWYCAYTADSYPGAKTAAFGRPCLVVLGTVED</sequence>
<protein>
    <submittedName>
        <fullName evidence="2">Uncharacterized protein</fullName>
    </submittedName>
</protein>
<reference evidence="2" key="1">
    <citation type="journal article" date="2023" name="Science">
        <title>Genome structures resolve the early diversification of teleost fishes.</title>
        <authorList>
            <person name="Parey E."/>
            <person name="Louis A."/>
            <person name="Montfort J."/>
            <person name="Bouchez O."/>
            <person name="Roques C."/>
            <person name="Iampietro C."/>
            <person name="Lluch J."/>
            <person name="Castinel A."/>
            <person name="Donnadieu C."/>
            <person name="Desvignes T."/>
            <person name="Floi Bucao C."/>
            <person name="Jouanno E."/>
            <person name="Wen M."/>
            <person name="Mejri S."/>
            <person name="Dirks R."/>
            <person name="Jansen H."/>
            <person name="Henkel C."/>
            <person name="Chen W.J."/>
            <person name="Zahm M."/>
            <person name="Cabau C."/>
            <person name="Klopp C."/>
            <person name="Thompson A.W."/>
            <person name="Robinson-Rechavi M."/>
            <person name="Braasch I."/>
            <person name="Lecointre G."/>
            <person name="Bobe J."/>
            <person name="Postlethwait J.H."/>
            <person name="Berthelot C."/>
            <person name="Roest Crollius H."/>
            <person name="Guiguen Y."/>
        </authorList>
    </citation>
    <scope>NUCLEOTIDE SEQUENCE</scope>
    <source>
        <strain evidence="2">WJC10195</strain>
    </source>
</reference>
<feature type="compositionally biased region" description="Basic and acidic residues" evidence="1">
    <location>
        <begin position="30"/>
        <end position="42"/>
    </location>
</feature>
<dbReference type="Proteomes" id="UP001152622">
    <property type="component" value="Chromosome 13"/>
</dbReference>
<evidence type="ECO:0000313" key="2">
    <source>
        <dbReference type="EMBL" id="KAJ8343858.1"/>
    </source>
</evidence>
<accession>A0A9Q1IL48</accession>
<gene>
    <name evidence="2" type="ORF">SKAU_G00311870</name>
</gene>
<organism evidence="2 3">
    <name type="scientific">Synaphobranchus kaupii</name>
    <name type="common">Kaup's arrowtooth eel</name>
    <dbReference type="NCBI Taxonomy" id="118154"/>
    <lineage>
        <taxon>Eukaryota</taxon>
        <taxon>Metazoa</taxon>
        <taxon>Chordata</taxon>
        <taxon>Craniata</taxon>
        <taxon>Vertebrata</taxon>
        <taxon>Euteleostomi</taxon>
        <taxon>Actinopterygii</taxon>
        <taxon>Neopterygii</taxon>
        <taxon>Teleostei</taxon>
        <taxon>Anguilliformes</taxon>
        <taxon>Synaphobranchidae</taxon>
        <taxon>Synaphobranchus</taxon>
    </lineage>
</organism>
<evidence type="ECO:0000256" key="1">
    <source>
        <dbReference type="SAM" id="MobiDB-lite"/>
    </source>
</evidence>
<dbReference type="AlphaFoldDB" id="A0A9Q1IL48"/>
<evidence type="ECO:0000313" key="3">
    <source>
        <dbReference type="Proteomes" id="UP001152622"/>
    </source>
</evidence>
<feature type="region of interest" description="Disordered" evidence="1">
    <location>
        <begin position="22"/>
        <end position="52"/>
    </location>
</feature>
<comment type="caution">
    <text evidence="2">The sequence shown here is derived from an EMBL/GenBank/DDBJ whole genome shotgun (WGS) entry which is preliminary data.</text>
</comment>
<dbReference type="EMBL" id="JAINUF010000013">
    <property type="protein sequence ID" value="KAJ8343858.1"/>
    <property type="molecule type" value="Genomic_DNA"/>
</dbReference>
<keyword evidence="3" id="KW-1185">Reference proteome</keyword>
<name>A0A9Q1IL48_SYNKA</name>
<proteinExistence type="predicted"/>